<evidence type="ECO:0000259" key="5">
    <source>
        <dbReference type="Pfam" id="PF22936"/>
    </source>
</evidence>
<protein>
    <recommendedName>
        <fullName evidence="7">Reverse transcriptase Ty1/copia-type domain-containing protein</fullName>
    </recommendedName>
</protein>
<keyword evidence="1" id="KW-0645">Protease</keyword>
<feature type="domain" description="Retrovirus-related Pol polyprotein from transposon TNT 1-94-like beta-barrel" evidence="5">
    <location>
        <begin position="174"/>
        <end position="247"/>
    </location>
</feature>
<feature type="compositionally biased region" description="Low complexity" evidence="2">
    <location>
        <begin position="461"/>
        <end position="470"/>
    </location>
</feature>
<dbReference type="RefSeq" id="XP_016446825.1">
    <property type="nucleotide sequence ID" value="XM_016591339.1"/>
</dbReference>
<evidence type="ECO:0000259" key="3">
    <source>
        <dbReference type="Pfam" id="PF07727"/>
    </source>
</evidence>
<evidence type="ECO:0000256" key="2">
    <source>
        <dbReference type="SAM" id="MobiDB-lite"/>
    </source>
</evidence>
<dbReference type="KEGG" id="nta:107771880"/>
<sequence>MLVSVAFDGTGYKSWRRGILRALSVKNKVGFITGKCKKPDPNSATLDQTNYTRKGNNNTNNGCRGNQFTNRPRLFYEYCKRPGHTKKKCYKLHGLPQNFKFNKGRRIAGNVLGSSSKGAALLSILESFQGGGNKSGNTTINGGAVNFAGISACSTHFDSSDQLCEKSNSRANSWILDSGATNHMTYNTSLLINIRTLVYPYLVTPPKGYKVKVTLIGDIILSPRFSLRKVLFVPSFKFNLISVHSLTVQLDCIVIFTKFVCILLQGPSLKRPLEIDKAKTDLYLHCSDNYNTGSTSPDSSCASFPCHTANKDEVYSAINTSSSFFLPHLANTNKPHSTIHVASTCVVPSHSSNENSSFPHLYNSVNNSSDKSDSCLSEASSTTKNLLDLLWHNRLGHSPLDSHTSGTFPIANSPTVSTQNQNLLVSDQSRPSRTLKIPTYLKDYKYTIPKPQHAHHDQPPSFSNSQSTSSFSFTTSTPRLHYNSLNALSSNNQHLMETASHECEPSSCEEAAVKPAWQAAMNQEFQALYENKTWDLVSLPIGKKAIGCKWVYKIKHKEDGSIERFKARLVMKGYTQQARIDYTETFSPVVKMTTLRALIATAIKKGWQVLQLDVNNAFLHGDLHEVVYMEVPPGWMWRGTHLQEIESLKNFLHNTFKIKDLGRLHYFLGLEVQYTNKGVLISEKKFTMNLLKEFGCIDCPPMTSPLDSSVKVKADEGALLTYPSHYKKLIGKLNFLTNTTLEIAYSVAYYVLRYLKGDPSLGIFLANDADYTVQAFCDSDWATYPQSRKSVSGYIVLLGDSPISWKSKKQSTISISSTEAEYRSARMVVRELVWLSRLLTKLIVPLSLPIPILCESL</sequence>
<reference evidence="6" key="1">
    <citation type="submission" date="2025-08" db="UniProtKB">
        <authorList>
            <consortium name="RefSeq"/>
        </authorList>
    </citation>
    <scope>IDENTIFICATION</scope>
</reference>
<dbReference type="SUPFAM" id="SSF56672">
    <property type="entry name" value="DNA/RNA polymerases"/>
    <property type="match status" value="1"/>
</dbReference>
<keyword evidence="1" id="KW-0378">Hydrolase</keyword>
<dbReference type="OrthoDB" id="1108693at2759"/>
<dbReference type="InterPro" id="IPR054722">
    <property type="entry name" value="PolX-like_BBD"/>
</dbReference>
<feature type="domain" description="Retrotransposon Copia-like N-terminal" evidence="4">
    <location>
        <begin position="1"/>
        <end position="40"/>
    </location>
</feature>
<keyword evidence="1" id="KW-0064">Aspartyl protease</keyword>
<feature type="compositionally biased region" description="Low complexity" evidence="2">
    <location>
        <begin position="49"/>
        <end position="65"/>
    </location>
</feature>
<feature type="domain" description="Reverse transcriptase Ty1/copia-type" evidence="3">
    <location>
        <begin position="531"/>
        <end position="636"/>
    </location>
</feature>
<dbReference type="InterPro" id="IPR029472">
    <property type="entry name" value="Copia-like_N"/>
</dbReference>
<dbReference type="Pfam" id="PF07727">
    <property type="entry name" value="RVT_2"/>
    <property type="match status" value="1"/>
</dbReference>
<feature type="region of interest" description="Disordered" evidence="2">
    <location>
        <begin position="42"/>
        <end position="65"/>
    </location>
</feature>
<evidence type="ECO:0008006" key="7">
    <source>
        <dbReference type="Google" id="ProtNLM"/>
    </source>
</evidence>
<gene>
    <name evidence="6" type="primary">LOC107771880</name>
</gene>
<evidence type="ECO:0000313" key="6">
    <source>
        <dbReference type="RefSeq" id="XP_016446825.1"/>
    </source>
</evidence>
<accession>A0A1S3Y3U3</accession>
<dbReference type="CDD" id="cd09272">
    <property type="entry name" value="RNase_HI_RT_Ty1"/>
    <property type="match status" value="1"/>
</dbReference>
<dbReference type="PaxDb" id="4097-A0A1S3Y3U3"/>
<organism evidence="6">
    <name type="scientific">Nicotiana tabacum</name>
    <name type="common">Common tobacco</name>
    <dbReference type="NCBI Taxonomy" id="4097"/>
    <lineage>
        <taxon>Eukaryota</taxon>
        <taxon>Viridiplantae</taxon>
        <taxon>Streptophyta</taxon>
        <taxon>Embryophyta</taxon>
        <taxon>Tracheophyta</taxon>
        <taxon>Spermatophyta</taxon>
        <taxon>Magnoliopsida</taxon>
        <taxon>eudicotyledons</taxon>
        <taxon>Gunneridae</taxon>
        <taxon>Pentapetalae</taxon>
        <taxon>asterids</taxon>
        <taxon>lamiids</taxon>
        <taxon>Solanales</taxon>
        <taxon>Solanaceae</taxon>
        <taxon>Nicotianoideae</taxon>
        <taxon>Nicotianeae</taxon>
        <taxon>Nicotiana</taxon>
    </lineage>
</organism>
<dbReference type="AlphaFoldDB" id="A0A1S3Y3U3"/>
<name>A0A1S3Y3U3_TOBAC</name>
<dbReference type="STRING" id="4097.A0A1S3Y3U3"/>
<proteinExistence type="predicted"/>
<dbReference type="GO" id="GO:0004190">
    <property type="term" value="F:aspartic-type endopeptidase activity"/>
    <property type="evidence" value="ECO:0007669"/>
    <property type="project" value="UniProtKB-KW"/>
</dbReference>
<dbReference type="PANTHER" id="PTHR11439:SF505">
    <property type="entry name" value="REVERSE TRANSCRIPTASE TY1_COPIA-TYPE DOMAIN-CONTAINING PROTEIN"/>
    <property type="match status" value="1"/>
</dbReference>
<dbReference type="InterPro" id="IPR043502">
    <property type="entry name" value="DNA/RNA_pol_sf"/>
</dbReference>
<dbReference type="Pfam" id="PF22936">
    <property type="entry name" value="Pol_BBD"/>
    <property type="match status" value="1"/>
</dbReference>
<feature type="region of interest" description="Disordered" evidence="2">
    <location>
        <begin position="450"/>
        <end position="470"/>
    </location>
</feature>
<dbReference type="InterPro" id="IPR013103">
    <property type="entry name" value="RVT_2"/>
</dbReference>
<dbReference type="Pfam" id="PF14244">
    <property type="entry name" value="Retrotran_gag_3"/>
    <property type="match status" value="1"/>
</dbReference>
<evidence type="ECO:0000256" key="1">
    <source>
        <dbReference type="ARBA" id="ARBA00022750"/>
    </source>
</evidence>
<dbReference type="PANTHER" id="PTHR11439">
    <property type="entry name" value="GAG-POL-RELATED RETROTRANSPOSON"/>
    <property type="match status" value="1"/>
</dbReference>
<evidence type="ECO:0000259" key="4">
    <source>
        <dbReference type="Pfam" id="PF14244"/>
    </source>
</evidence>